<reference evidence="1 2" key="1">
    <citation type="submission" date="2020-01" db="EMBL/GenBank/DDBJ databases">
        <title>Leptobacterium flavescens.</title>
        <authorList>
            <person name="Wang G."/>
        </authorList>
    </citation>
    <scope>NUCLEOTIDE SEQUENCE [LARGE SCALE GENOMIC DNA]</scope>
    <source>
        <strain evidence="1 2">KCTC 22160</strain>
    </source>
</reference>
<dbReference type="Proteomes" id="UP000468581">
    <property type="component" value="Unassembled WGS sequence"/>
</dbReference>
<dbReference type="EMBL" id="JAABOO010000003">
    <property type="protein sequence ID" value="NER14918.1"/>
    <property type="molecule type" value="Genomic_DNA"/>
</dbReference>
<dbReference type="AlphaFoldDB" id="A0A6P0USF5"/>
<accession>A0A6P0USF5</accession>
<dbReference type="RefSeq" id="WP_163608195.1">
    <property type="nucleotide sequence ID" value="NZ_JAABOO010000003.1"/>
</dbReference>
<comment type="caution">
    <text evidence="1">The sequence shown here is derived from an EMBL/GenBank/DDBJ whole genome shotgun (WGS) entry which is preliminary data.</text>
</comment>
<evidence type="ECO:0000313" key="2">
    <source>
        <dbReference type="Proteomes" id="UP000468581"/>
    </source>
</evidence>
<dbReference type="InterPro" id="IPR058595">
    <property type="entry name" value="Avidin-like"/>
</dbReference>
<dbReference type="Pfam" id="PF26421">
    <property type="entry name" value="Avidin_like"/>
    <property type="match status" value="1"/>
</dbReference>
<gene>
    <name evidence="1" type="ORF">GWK08_15790</name>
</gene>
<name>A0A6P0USF5_9FLAO</name>
<keyword evidence="2" id="KW-1185">Reference proteome</keyword>
<protein>
    <submittedName>
        <fullName evidence="1">N-acetylglutamate synthase</fullName>
    </submittedName>
</protein>
<evidence type="ECO:0000313" key="1">
    <source>
        <dbReference type="EMBL" id="NER14918.1"/>
    </source>
</evidence>
<sequence>MVNYHNRKFKAVRNTENGETSEETIFHYKQYGNIVSSDYSGGNIVRGNLIGIVSLNGTIDMRYHQVNIKGELMTGTCTSIPEVLADGKIRLHEKWQWTSGDKSEGYSIIEEL</sequence>
<proteinExistence type="predicted"/>
<organism evidence="1 2">
    <name type="scientific">Leptobacterium flavescens</name>
    <dbReference type="NCBI Taxonomy" id="472055"/>
    <lineage>
        <taxon>Bacteria</taxon>
        <taxon>Pseudomonadati</taxon>
        <taxon>Bacteroidota</taxon>
        <taxon>Flavobacteriia</taxon>
        <taxon>Flavobacteriales</taxon>
        <taxon>Flavobacteriaceae</taxon>
        <taxon>Leptobacterium</taxon>
    </lineage>
</organism>